<feature type="compositionally biased region" description="Basic residues" evidence="1">
    <location>
        <begin position="618"/>
        <end position="632"/>
    </location>
</feature>
<feature type="compositionally biased region" description="Basic residues" evidence="1">
    <location>
        <begin position="187"/>
        <end position="198"/>
    </location>
</feature>
<proteinExistence type="predicted"/>
<evidence type="ECO:0000256" key="1">
    <source>
        <dbReference type="SAM" id="MobiDB-lite"/>
    </source>
</evidence>
<dbReference type="PANTHER" id="PTHR34415:SF1">
    <property type="entry name" value="INTEGRASE CATALYTIC DOMAIN-CONTAINING PROTEIN"/>
    <property type="match status" value="1"/>
</dbReference>
<protein>
    <submittedName>
        <fullName evidence="3">Uncharacterized protein LOC101862793 isoform X1</fullName>
    </submittedName>
</protein>
<dbReference type="PANTHER" id="PTHR34415">
    <property type="entry name" value="INTEGRASE CATALYTIC DOMAIN-CONTAINING PROTEIN"/>
    <property type="match status" value="1"/>
</dbReference>
<dbReference type="GeneID" id="101862793"/>
<feature type="region of interest" description="Disordered" evidence="1">
    <location>
        <begin position="117"/>
        <end position="198"/>
    </location>
</feature>
<name>A0ABM1VSM5_APLCA</name>
<feature type="region of interest" description="Disordered" evidence="1">
    <location>
        <begin position="255"/>
        <end position="276"/>
    </location>
</feature>
<feature type="region of interest" description="Disordered" evidence="1">
    <location>
        <begin position="618"/>
        <end position="687"/>
    </location>
</feature>
<feature type="region of interest" description="Disordered" evidence="1">
    <location>
        <begin position="496"/>
        <end position="526"/>
    </location>
</feature>
<dbReference type="Proteomes" id="UP000694888">
    <property type="component" value="Unplaced"/>
</dbReference>
<keyword evidence="2" id="KW-1185">Reference proteome</keyword>
<feature type="compositionally biased region" description="Polar residues" evidence="1">
    <location>
        <begin position="117"/>
        <end position="135"/>
    </location>
</feature>
<feature type="compositionally biased region" description="Basic and acidic residues" evidence="1">
    <location>
        <begin position="257"/>
        <end position="276"/>
    </location>
</feature>
<feature type="compositionally biased region" description="Basic and acidic residues" evidence="1">
    <location>
        <begin position="136"/>
        <end position="157"/>
    </location>
</feature>
<organism evidence="2 3">
    <name type="scientific">Aplysia californica</name>
    <name type="common">California sea hare</name>
    <dbReference type="NCBI Taxonomy" id="6500"/>
    <lineage>
        <taxon>Eukaryota</taxon>
        <taxon>Metazoa</taxon>
        <taxon>Spiralia</taxon>
        <taxon>Lophotrochozoa</taxon>
        <taxon>Mollusca</taxon>
        <taxon>Gastropoda</taxon>
        <taxon>Heterobranchia</taxon>
        <taxon>Euthyneura</taxon>
        <taxon>Tectipleura</taxon>
        <taxon>Aplysiida</taxon>
        <taxon>Aplysioidea</taxon>
        <taxon>Aplysiidae</taxon>
        <taxon>Aplysia</taxon>
    </lineage>
</organism>
<evidence type="ECO:0000313" key="3">
    <source>
        <dbReference type="RefSeq" id="XP_035825417.1"/>
    </source>
</evidence>
<dbReference type="RefSeq" id="XP_035825417.1">
    <property type="nucleotide sequence ID" value="XM_035969524.1"/>
</dbReference>
<sequence length="710" mass="78937">MHPYHYQFVSSRKLKSALFLIRRQGQLLVTTSLAAGLPEFCPDSDQFAACCGFLPVLKTQILYIISSRDLEEAESDSATDVKMESQEAETSHCYGDEVSPLPKALENHTQAKALENNTQAKALENNTQATTNTVQERSELDGSSSKEKSMNSSKDYEENSPVSKLEHNIVHTDEADSLKISDPPVPIKRRGRPRKGMPVKRKIIKSLPQSHPKKKRKRETFPIRLDLKHRGPEREVLESLDALSLAVEMGYANPHEQTGDVSEKDSTQEQRSGQDGEVVVKKISAVENIQQVIDYKKTCSCVCLMPLQVRDIASHRLKISVLDRQQRDFFIMGLFCSSAIPSSNSRVVDRQVHRYNYRFLNSRVCQPCFLFVNNIGDNYMKAIKKHYIAYGVKSRTHGNIGRKPRTALASREDDVSDVVDFVTKYAMLQGIPAPRPPKNSKSKRVIRLPPTDTFASVYKQYKELCSDSGKKQLGLTSFKKIWHEKVGHVKVASNYSKGSGKETTPTATVFPPPPQVTTQSSSKDMMAMPIPSQDKVEHKRYMKGKTKMTMSKYASPHPQSYGDIPQQTPQMNLPFELSSGAEMPQAPVVSFCMYLNENPVSSSESSSSSWQHDLLMPHHSHHHSHSMSHSHAHIPQGSAPHPNASVNVSRASETSRQVASTLPSTSSEGLGSGFMHNAPVGIPSAPRPSLGLSGQTFLPLQSSGLPGHQW</sequence>
<reference evidence="3" key="1">
    <citation type="submission" date="2025-08" db="UniProtKB">
        <authorList>
            <consortium name="RefSeq"/>
        </authorList>
    </citation>
    <scope>IDENTIFICATION</scope>
</reference>
<gene>
    <name evidence="3" type="primary">LOC101862793</name>
</gene>
<feature type="compositionally biased region" description="Polar residues" evidence="1">
    <location>
        <begin position="644"/>
        <end position="669"/>
    </location>
</feature>
<evidence type="ECO:0000313" key="2">
    <source>
        <dbReference type="Proteomes" id="UP000694888"/>
    </source>
</evidence>
<feature type="compositionally biased region" description="Basic and acidic residues" evidence="1">
    <location>
        <begin position="164"/>
        <end position="179"/>
    </location>
</feature>
<feature type="region of interest" description="Disordered" evidence="1">
    <location>
        <begin position="74"/>
        <end position="100"/>
    </location>
</feature>
<accession>A0ABM1VSM5</accession>